<gene>
    <name evidence="7" type="ORF">GPM918_LOCUS35942</name>
    <name evidence="8" type="ORF">SRO942_LOCUS36669</name>
</gene>
<dbReference type="EMBL" id="CAJNOQ010021266">
    <property type="protein sequence ID" value="CAF1483531.1"/>
    <property type="molecule type" value="Genomic_DNA"/>
</dbReference>
<dbReference type="EMBL" id="CAJOBC010086752">
    <property type="protein sequence ID" value="CAF4348048.1"/>
    <property type="molecule type" value="Genomic_DNA"/>
</dbReference>
<keyword evidence="3 5" id="KW-1133">Transmembrane helix</keyword>
<evidence type="ECO:0000259" key="6">
    <source>
        <dbReference type="Pfam" id="PF00520"/>
    </source>
</evidence>
<dbReference type="GO" id="GO:0005886">
    <property type="term" value="C:plasma membrane"/>
    <property type="evidence" value="ECO:0007669"/>
    <property type="project" value="TreeGrafter"/>
</dbReference>
<sequence>MCLQSVEVTDYTTFFASDARTYSGKIRGYFSSIWNVVDTLAITLFFIAFTLRLLPVEKCFCVARIIFALDLSIWYMRTLDIFFAVQKLGPKLVMIAEMIHDLKFFVFMLTVFMFSFGVSAYALIHGVEPFSWHLPRKIFNIAYWEIFGEVTVLDMVEDSYGPAGYLTYFLLVCYMAVAATLLVNLLIAMFR</sequence>
<dbReference type="PANTHER" id="PTHR13800">
    <property type="entry name" value="TRANSIENT RECEPTOR POTENTIAL CATION CHANNEL, SUBFAMILY M, MEMBER 6"/>
    <property type="match status" value="1"/>
</dbReference>
<dbReference type="GO" id="GO:0099604">
    <property type="term" value="F:ligand-gated calcium channel activity"/>
    <property type="evidence" value="ECO:0007669"/>
    <property type="project" value="TreeGrafter"/>
</dbReference>
<evidence type="ECO:0000256" key="3">
    <source>
        <dbReference type="ARBA" id="ARBA00022989"/>
    </source>
</evidence>
<dbReference type="InterPro" id="IPR005821">
    <property type="entry name" value="Ion_trans_dom"/>
</dbReference>
<dbReference type="Proteomes" id="UP000663829">
    <property type="component" value="Unassembled WGS sequence"/>
</dbReference>
<organism evidence="7 9">
    <name type="scientific">Didymodactylos carnosus</name>
    <dbReference type="NCBI Taxonomy" id="1234261"/>
    <lineage>
        <taxon>Eukaryota</taxon>
        <taxon>Metazoa</taxon>
        <taxon>Spiralia</taxon>
        <taxon>Gnathifera</taxon>
        <taxon>Rotifera</taxon>
        <taxon>Eurotatoria</taxon>
        <taxon>Bdelloidea</taxon>
        <taxon>Philodinida</taxon>
        <taxon>Philodinidae</taxon>
        <taxon>Didymodactylos</taxon>
    </lineage>
</organism>
<accession>A0A815RZW0</accession>
<dbReference type="OrthoDB" id="9994106at2759"/>
<keyword evidence="4 5" id="KW-0472">Membrane</keyword>
<evidence type="ECO:0000256" key="5">
    <source>
        <dbReference type="SAM" id="Phobius"/>
    </source>
</evidence>
<comment type="subcellular location">
    <subcellularLocation>
        <location evidence="1">Membrane</location>
        <topology evidence="1">Multi-pass membrane protein</topology>
    </subcellularLocation>
</comment>
<evidence type="ECO:0000313" key="9">
    <source>
        <dbReference type="Proteomes" id="UP000663829"/>
    </source>
</evidence>
<feature type="domain" description="Ion transport" evidence="6">
    <location>
        <begin position="20"/>
        <end position="190"/>
    </location>
</feature>
<protein>
    <recommendedName>
        <fullName evidence="6">Ion transport domain-containing protein</fullName>
    </recommendedName>
</protein>
<keyword evidence="2 5" id="KW-0812">Transmembrane</keyword>
<proteinExistence type="predicted"/>
<name>A0A815RZW0_9BILA</name>
<evidence type="ECO:0000256" key="1">
    <source>
        <dbReference type="ARBA" id="ARBA00004141"/>
    </source>
</evidence>
<feature type="transmembrane region" description="Helical" evidence="5">
    <location>
        <begin position="65"/>
        <end position="83"/>
    </location>
</feature>
<reference evidence="7" key="1">
    <citation type="submission" date="2021-02" db="EMBL/GenBank/DDBJ databases">
        <authorList>
            <person name="Nowell W R."/>
        </authorList>
    </citation>
    <scope>NUCLEOTIDE SEQUENCE</scope>
</reference>
<keyword evidence="9" id="KW-1185">Reference proteome</keyword>
<feature type="transmembrane region" description="Helical" evidence="5">
    <location>
        <begin position="33"/>
        <end position="53"/>
    </location>
</feature>
<evidence type="ECO:0000256" key="4">
    <source>
        <dbReference type="ARBA" id="ARBA00023136"/>
    </source>
</evidence>
<evidence type="ECO:0000313" key="7">
    <source>
        <dbReference type="EMBL" id="CAF1483531.1"/>
    </source>
</evidence>
<feature type="transmembrane region" description="Helical" evidence="5">
    <location>
        <begin position="104"/>
        <end position="124"/>
    </location>
</feature>
<dbReference type="Proteomes" id="UP000681722">
    <property type="component" value="Unassembled WGS sequence"/>
</dbReference>
<feature type="transmembrane region" description="Helical" evidence="5">
    <location>
        <begin position="165"/>
        <end position="190"/>
    </location>
</feature>
<evidence type="ECO:0000256" key="2">
    <source>
        <dbReference type="ARBA" id="ARBA00022692"/>
    </source>
</evidence>
<dbReference type="InterPro" id="IPR050927">
    <property type="entry name" value="TRPM"/>
</dbReference>
<dbReference type="AlphaFoldDB" id="A0A815RZW0"/>
<dbReference type="Pfam" id="PF00520">
    <property type="entry name" value="Ion_trans"/>
    <property type="match status" value="1"/>
</dbReference>
<comment type="caution">
    <text evidence="7">The sequence shown here is derived from an EMBL/GenBank/DDBJ whole genome shotgun (WGS) entry which is preliminary data.</text>
</comment>
<evidence type="ECO:0000313" key="8">
    <source>
        <dbReference type="EMBL" id="CAF4348048.1"/>
    </source>
</evidence>
<dbReference type="PANTHER" id="PTHR13800:SF12">
    <property type="entry name" value="TRANSIENT RECEPTOR POTENTIAL CATION CHANNEL SUBFAMILY M MEMBER-LIKE 2"/>
    <property type="match status" value="1"/>
</dbReference>